<accession>A0A9W8TPW2</accession>
<dbReference type="InterPro" id="IPR016166">
    <property type="entry name" value="FAD-bd_PCMH"/>
</dbReference>
<dbReference type="PANTHER" id="PTHR10801">
    <property type="entry name" value="24-DEHYDROCHOLESTEROL REDUCTASE"/>
    <property type="match status" value="1"/>
</dbReference>
<dbReference type="EMBL" id="JANPWZ010000100">
    <property type="protein sequence ID" value="KAJ3579397.1"/>
    <property type="molecule type" value="Genomic_DNA"/>
</dbReference>
<sequence>MGTHEAAVKQISRTVRAFYNQRETFRIFHGSSNSTRPPHKEKTIDISALSNIIQVSRESCSALVEPNVPMDKLIATTLRYGLIPPVVMEFPGITVGGGYNGSAGESSSFKHGYFNETVRSVEMVLGNGDVVTASKDEHPDLFWGAAGALGTLGITTLLELQLIPAKRFVHTFYQRTSSVGETIDILKKETNNGENDYVDAIMFSDTFGVVITGKQTDDLPDGIKPQTFSGAWDPWYYLHVKNRALSTEDSKPSSDYVPLPEYLFRWDRGGFWVGNNVFDYFGLIPFNSVSRWFLDDFMHTRMLYRALHSSNESFGFMVQDLSLPYSTAESFIRYTSTELNIWPLWLCPLREVKEPTFHPSTTLPGPDNSPKPMLNIGLWGSASKDLSTFVRQNRDLEQTLHELGGRKVLYAHTYYTKDEFWKLYDRKWYDDLRNKYWAGSLPTVYDKIKVDYRKHAQDSSWRTWLKSCWPIPGLLGIIAAIRSKDYMLHRNAPWKDL</sequence>
<evidence type="ECO:0000259" key="6">
    <source>
        <dbReference type="PROSITE" id="PS51387"/>
    </source>
</evidence>
<dbReference type="InterPro" id="IPR040165">
    <property type="entry name" value="Diminuto-like"/>
</dbReference>
<dbReference type="GO" id="GO:0050614">
    <property type="term" value="F:Delta24-sterol reductase activity"/>
    <property type="evidence" value="ECO:0007669"/>
    <property type="project" value="UniProtKB-EC"/>
</dbReference>
<dbReference type="FunFam" id="3.30.465.10:FF:000031">
    <property type="entry name" value="FAD binding domain protein"/>
    <property type="match status" value="1"/>
</dbReference>
<dbReference type="InterPro" id="IPR016169">
    <property type="entry name" value="FAD-bd_PCMH_sub2"/>
</dbReference>
<dbReference type="Gene3D" id="3.30.465.10">
    <property type="match status" value="1"/>
</dbReference>
<dbReference type="GO" id="GO:0005737">
    <property type="term" value="C:cytoplasm"/>
    <property type="evidence" value="ECO:0007669"/>
    <property type="project" value="TreeGrafter"/>
</dbReference>
<keyword evidence="8" id="KW-1185">Reference proteome</keyword>
<reference evidence="7" key="1">
    <citation type="submission" date="2022-07" db="EMBL/GenBank/DDBJ databases">
        <title>Genome Sequence of Xylaria arbuscula.</title>
        <authorList>
            <person name="Buettner E."/>
        </authorList>
    </citation>
    <scope>NUCLEOTIDE SEQUENCE</scope>
    <source>
        <strain evidence="7">VT107</strain>
    </source>
</reference>
<organism evidence="7 8">
    <name type="scientific">Xylaria arbuscula</name>
    <dbReference type="NCBI Taxonomy" id="114810"/>
    <lineage>
        <taxon>Eukaryota</taxon>
        <taxon>Fungi</taxon>
        <taxon>Dikarya</taxon>
        <taxon>Ascomycota</taxon>
        <taxon>Pezizomycotina</taxon>
        <taxon>Sordariomycetes</taxon>
        <taxon>Xylariomycetidae</taxon>
        <taxon>Xylariales</taxon>
        <taxon>Xylariaceae</taxon>
        <taxon>Xylaria</taxon>
    </lineage>
</organism>
<dbReference type="VEuPathDB" id="FungiDB:F4678DRAFT_21416"/>
<dbReference type="Pfam" id="PF01565">
    <property type="entry name" value="FAD_binding_4"/>
    <property type="match status" value="1"/>
</dbReference>
<dbReference type="GO" id="GO:0071949">
    <property type="term" value="F:FAD binding"/>
    <property type="evidence" value="ECO:0007669"/>
    <property type="project" value="InterPro"/>
</dbReference>
<evidence type="ECO:0000313" key="7">
    <source>
        <dbReference type="EMBL" id="KAJ3579397.1"/>
    </source>
</evidence>
<name>A0A9W8TPW2_9PEZI</name>
<evidence type="ECO:0000256" key="4">
    <source>
        <dbReference type="ARBA" id="ARBA00022989"/>
    </source>
</evidence>
<keyword evidence="4" id="KW-1133">Transmembrane helix</keyword>
<evidence type="ECO:0000256" key="5">
    <source>
        <dbReference type="ARBA" id="ARBA00023136"/>
    </source>
</evidence>
<dbReference type="InterPro" id="IPR036318">
    <property type="entry name" value="FAD-bd_PCMH-like_sf"/>
</dbReference>
<gene>
    <name evidence="7" type="ORF">NPX13_g1167</name>
</gene>
<evidence type="ECO:0000256" key="2">
    <source>
        <dbReference type="ARBA" id="ARBA00012405"/>
    </source>
</evidence>
<dbReference type="Proteomes" id="UP001148614">
    <property type="component" value="Unassembled WGS sequence"/>
</dbReference>
<dbReference type="GO" id="GO:0016020">
    <property type="term" value="C:membrane"/>
    <property type="evidence" value="ECO:0007669"/>
    <property type="project" value="UniProtKB-SubCell"/>
</dbReference>
<dbReference type="PROSITE" id="PS51387">
    <property type="entry name" value="FAD_PCMH"/>
    <property type="match status" value="1"/>
</dbReference>
<keyword evidence="5" id="KW-0472">Membrane</keyword>
<dbReference type="InterPro" id="IPR006094">
    <property type="entry name" value="Oxid_FAD_bind_N"/>
</dbReference>
<comment type="subcellular location">
    <subcellularLocation>
        <location evidence="1">Membrane</location>
        <topology evidence="1">Single-pass membrane protein</topology>
    </subcellularLocation>
</comment>
<feature type="domain" description="FAD-binding PCMH-type" evidence="6">
    <location>
        <begin position="1"/>
        <end position="165"/>
    </location>
</feature>
<evidence type="ECO:0000256" key="1">
    <source>
        <dbReference type="ARBA" id="ARBA00004167"/>
    </source>
</evidence>
<dbReference type="GO" id="GO:0000246">
    <property type="term" value="F:Delta24(24-1) sterol reductase activity"/>
    <property type="evidence" value="ECO:0007669"/>
    <property type="project" value="TreeGrafter"/>
</dbReference>
<evidence type="ECO:0000256" key="3">
    <source>
        <dbReference type="ARBA" id="ARBA00022692"/>
    </source>
</evidence>
<evidence type="ECO:0000313" key="8">
    <source>
        <dbReference type="Proteomes" id="UP001148614"/>
    </source>
</evidence>
<keyword evidence="3" id="KW-0812">Transmembrane</keyword>
<dbReference type="AlphaFoldDB" id="A0A9W8TPW2"/>
<comment type="caution">
    <text evidence="7">The sequence shown here is derived from an EMBL/GenBank/DDBJ whole genome shotgun (WGS) entry which is preliminary data.</text>
</comment>
<protein>
    <recommendedName>
        <fullName evidence="2">Delta(24)-sterol reductase</fullName>
        <ecNumber evidence="2">1.3.1.72</ecNumber>
    </recommendedName>
</protein>
<dbReference type="EC" id="1.3.1.72" evidence="2"/>
<dbReference type="GO" id="GO:0008202">
    <property type="term" value="P:steroid metabolic process"/>
    <property type="evidence" value="ECO:0007669"/>
    <property type="project" value="TreeGrafter"/>
</dbReference>
<dbReference type="PANTHER" id="PTHR10801:SF10">
    <property type="entry name" value="FAD BINDING DOMAIN PROTEIN (AFU_ORTHOLOGUE AFUA_6G14300)"/>
    <property type="match status" value="1"/>
</dbReference>
<proteinExistence type="predicted"/>
<dbReference type="SUPFAM" id="SSF56176">
    <property type="entry name" value="FAD-binding/transporter-associated domain-like"/>
    <property type="match status" value="1"/>
</dbReference>